<dbReference type="PROSITE" id="PS00086">
    <property type="entry name" value="CYTOCHROME_P450"/>
    <property type="match status" value="3"/>
</dbReference>
<evidence type="ECO:0000256" key="4">
    <source>
        <dbReference type="ARBA" id="ARBA00022617"/>
    </source>
</evidence>
<evidence type="ECO:0000256" key="2">
    <source>
        <dbReference type="ARBA" id="ARBA00004167"/>
    </source>
</evidence>
<dbReference type="GO" id="GO:0016709">
    <property type="term" value="F:oxidoreductase activity, acting on paired donors, with incorporation or reduction of molecular oxygen, NAD(P)H as one donor, and incorporation of one atom of oxygen"/>
    <property type="evidence" value="ECO:0007669"/>
    <property type="project" value="TreeGrafter"/>
</dbReference>
<evidence type="ECO:0000256" key="5">
    <source>
        <dbReference type="ARBA" id="ARBA00022692"/>
    </source>
</evidence>
<keyword evidence="7 13" id="KW-1133">Transmembrane helix</keyword>
<dbReference type="SUPFAM" id="SSF48264">
    <property type="entry name" value="Cytochrome P450"/>
    <property type="match status" value="3"/>
</dbReference>
<dbReference type="PRINTS" id="PR00385">
    <property type="entry name" value="P450"/>
</dbReference>
<dbReference type="InterPro" id="IPR051103">
    <property type="entry name" value="Plant_metabolite_P450s"/>
</dbReference>
<feature type="binding site" description="axial binding residue" evidence="12">
    <location>
        <position position="452"/>
    </location>
    <ligand>
        <name>heme</name>
        <dbReference type="ChEBI" id="CHEBI:30413"/>
    </ligand>
    <ligandPart>
        <name>Fe</name>
        <dbReference type="ChEBI" id="CHEBI:18248"/>
    </ligandPart>
</feature>
<evidence type="ECO:0000256" key="13">
    <source>
        <dbReference type="SAM" id="Phobius"/>
    </source>
</evidence>
<dbReference type="PANTHER" id="PTHR24298">
    <property type="entry name" value="FLAVONOID 3'-MONOOXYGENASE-RELATED"/>
    <property type="match status" value="1"/>
</dbReference>
<keyword evidence="4 12" id="KW-0349">Heme</keyword>
<organism evidence="14">
    <name type="scientific">Salix viminalis</name>
    <name type="common">Common osier</name>
    <name type="synonym">Basket willow</name>
    <dbReference type="NCBI Taxonomy" id="40686"/>
    <lineage>
        <taxon>Eukaryota</taxon>
        <taxon>Viridiplantae</taxon>
        <taxon>Streptophyta</taxon>
        <taxon>Embryophyta</taxon>
        <taxon>Tracheophyta</taxon>
        <taxon>Spermatophyta</taxon>
        <taxon>Magnoliopsida</taxon>
        <taxon>eudicotyledons</taxon>
        <taxon>Gunneridae</taxon>
        <taxon>Pentapetalae</taxon>
        <taxon>rosids</taxon>
        <taxon>fabids</taxon>
        <taxon>Malpighiales</taxon>
        <taxon>Salicaceae</taxon>
        <taxon>Saliceae</taxon>
        <taxon>Salix</taxon>
    </lineage>
</organism>
<evidence type="ECO:0000313" key="14">
    <source>
        <dbReference type="EMBL" id="VFU62711.1"/>
    </source>
</evidence>
<dbReference type="PANTHER" id="PTHR24298:SF800">
    <property type="entry name" value="CYTOCHROME P450 89A2-RELATED"/>
    <property type="match status" value="1"/>
</dbReference>
<evidence type="ECO:0008006" key="15">
    <source>
        <dbReference type="Google" id="ProtNLM"/>
    </source>
</evidence>
<keyword evidence="8" id="KW-0560">Oxidoreductase</keyword>
<dbReference type="GO" id="GO:0016020">
    <property type="term" value="C:membrane"/>
    <property type="evidence" value="ECO:0007669"/>
    <property type="project" value="UniProtKB-SubCell"/>
</dbReference>
<gene>
    <name evidence="14" type="ORF">SVIM_LOCUS474672</name>
</gene>
<evidence type="ECO:0000256" key="3">
    <source>
        <dbReference type="ARBA" id="ARBA00010617"/>
    </source>
</evidence>
<dbReference type="InterPro" id="IPR017972">
    <property type="entry name" value="Cyt_P450_CS"/>
</dbReference>
<keyword evidence="10" id="KW-0503">Monooxygenase</keyword>
<evidence type="ECO:0000256" key="1">
    <source>
        <dbReference type="ARBA" id="ARBA00001971"/>
    </source>
</evidence>
<feature type="transmembrane region" description="Helical" evidence="13">
    <location>
        <begin position="6"/>
        <end position="25"/>
    </location>
</feature>
<accession>A0A6N2NDR2</accession>
<keyword evidence="9 12" id="KW-0408">Iron</keyword>
<dbReference type="PRINTS" id="PR00463">
    <property type="entry name" value="EP450I"/>
</dbReference>
<evidence type="ECO:0000256" key="10">
    <source>
        <dbReference type="ARBA" id="ARBA00023033"/>
    </source>
</evidence>
<comment type="cofactor">
    <cofactor evidence="1 12">
        <name>heme</name>
        <dbReference type="ChEBI" id="CHEBI:30413"/>
    </cofactor>
</comment>
<keyword evidence="11 13" id="KW-0472">Membrane</keyword>
<reference evidence="14" key="1">
    <citation type="submission" date="2019-03" db="EMBL/GenBank/DDBJ databases">
        <authorList>
            <person name="Mank J."/>
            <person name="Almeida P."/>
        </authorList>
    </citation>
    <scope>NUCLEOTIDE SEQUENCE</scope>
    <source>
        <strain evidence="14">78183</strain>
    </source>
</reference>
<comment type="subcellular location">
    <subcellularLocation>
        <location evidence="2">Membrane</location>
        <topology evidence="2">Single-pass membrane protein</topology>
    </subcellularLocation>
</comment>
<evidence type="ECO:0000256" key="11">
    <source>
        <dbReference type="ARBA" id="ARBA00023136"/>
    </source>
</evidence>
<dbReference type="InterPro" id="IPR002401">
    <property type="entry name" value="Cyt_P450_E_grp-I"/>
</dbReference>
<evidence type="ECO:0000256" key="9">
    <source>
        <dbReference type="ARBA" id="ARBA00023004"/>
    </source>
</evidence>
<dbReference type="GO" id="GO:0005506">
    <property type="term" value="F:iron ion binding"/>
    <property type="evidence" value="ECO:0007669"/>
    <property type="project" value="InterPro"/>
</dbReference>
<proteinExistence type="inferred from homology"/>
<dbReference type="FunFam" id="1.10.630.10:FF:000012">
    <property type="entry name" value="Cytochrome P450 family protein"/>
    <property type="match status" value="3"/>
</dbReference>
<keyword evidence="6 12" id="KW-0479">Metal-binding</keyword>
<name>A0A6N2NDR2_SALVM</name>
<keyword evidence="5 13" id="KW-0812">Transmembrane</keyword>
<dbReference type="InterPro" id="IPR001128">
    <property type="entry name" value="Cyt_P450"/>
</dbReference>
<protein>
    <recommendedName>
        <fullName evidence="15">Cytochrome P450</fullName>
    </recommendedName>
</protein>
<sequence>METWFLILVSISISLLLKFIFNNFLGSKKLPPGPLIFPIISNLLWFSTSMSKGEPILRSLHAKFGPIITLNIGARPVISMADRNLCHKALIRNGALYADRPEALPVDKIISGNQLAIVYSSYGPTWRLLRRNLTAEILNPSAVKSYSGARDWVVQLLQNRLESQAKSGHPVFVMEHFRYAMFCLLVLMCFGDKLDENQIKKIEEVEQQLLVNFNKFSILNFCPTLTKVVMRKRWEELFRILKCQEDVLIPFIRERKKAKEKRSREPNMEDSKDESVVSYVDTLLDLQLPDENRKLSEIEIVSLCTEFLSAGTDTTTTTLQWIMANLIKYPQIQEKLFMEIKGVVGEEKIQEDDLQRIPYLKAVVLEGLRRHPPTHFMPPHAVTEDVVVGEYVIPKEATIIINAAEIGWDPTVWEDPMSFNPSRFLSKEGETFDMTGRREIKMMPFGAGRRMCPGYALSMLHLEYFVANLVSKFEWKAVDGDNVDLSAKLEFTMVMKNPLQAQLSLSTMETWLLILVSISISFLLKFIFNNFLGAKKLPPGPLIFPIISNFLWFSTSMFKGEAILRSLHAKFGPIVTLNIGARPVISMADRNLCHQALIRNGALYADRPEALPVDKIISNNQLAILYSRYGPPWRLLRRNLSAEILNPSAVTSYSRAREWVLQILQNRLESQAKSGRPVFVMEHFRYAMFCLLVLMCFGDKLDENQIKKIEEVEHQLLVNLQKFSILNFCPRVTKIVLRKRWEELFRLLKCQEDVLIPFIRERKKAKEKRSREPNMEDSKDESVVSYVDTLLDLQLPDENRKLTELEIVSLCSEFLSGGTDTTTTALQWIMANLVKYPQIQEKLFMEIKGVVQDGEEKIKEDDLQRIPYLKAVVLEGLRRHPPSHFMFPHAVTEDVVVGEYVIPKEATIVINAAEMGWDPTVWEDPMSFNPSRFLNKEGETFDMTGRREIKMMPFGAGRRICPGYALSMLHLEYFVANLVSKFEWKAMDGDDVDLSEKQEFTMVMKNPLQAQLSLSTSMFKGESILRSLHAKFGPIVTLNIGAHPVISMADRNLCHQALIRKCALYADRPEALPVDKIISSNQLAIVSSRYGPTWRLLRRNLTAEILNPSGVKSYSRAREWVVQILQNRLESQAKSGRPVFVMEHFRYAMFCLLVLMCFGDKLDENQIKKIEEVEHQLLVNLHKFSILNFCPRVTKIVLRKRWEELFRLRKCQEDVLIPFIRERKKAKEKRSREPNMEDSKDESVLSYVDTLLDLQLPDDKRKLNELEIVSLCSEFLSGGTDTTTTTLQWIMANLVKYPQIQEKLFMEIKGVVRDGEEKIKEDDLQRIPYLKAVVLEGLRRHPPLHFVFPHAVTEDVVVGDYVIPKEAAIVINAAEMGWDPKVWEDPMSFNPSRFLNKEGETFDMTGRREIKMMPFGVGRRICPGYALSMLHLEYFVANLVSKFEWKAVDGDDVDLSAKQEFTMVMKNPLQAQLSLRSK</sequence>
<dbReference type="Gene3D" id="1.10.630.10">
    <property type="entry name" value="Cytochrome P450"/>
    <property type="match status" value="3"/>
</dbReference>
<evidence type="ECO:0000256" key="7">
    <source>
        <dbReference type="ARBA" id="ARBA00022989"/>
    </source>
</evidence>
<dbReference type="EMBL" id="CAADRP010002163">
    <property type="protein sequence ID" value="VFU62711.1"/>
    <property type="molecule type" value="Genomic_DNA"/>
</dbReference>
<evidence type="ECO:0000256" key="6">
    <source>
        <dbReference type="ARBA" id="ARBA00022723"/>
    </source>
</evidence>
<evidence type="ECO:0000256" key="12">
    <source>
        <dbReference type="PIRSR" id="PIRSR602401-1"/>
    </source>
</evidence>
<dbReference type="InterPro" id="IPR036396">
    <property type="entry name" value="Cyt_P450_sf"/>
</dbReference>
<dbReference type="GO" id="GO:0020037">
    <property type="term" value="F:heme binding"/>
    <property type="evidence" value="ECO:0007669"/>
    <property type="project" value="InterPro"/>
</dbReference>
<evidence type="ECO:0000256" key="8">
    <source>
        <dbReference type="ARBA" id="ARBA00023002"/>
    </source>
</evidence>
<dbReference type="Pfam" id="PF00067">
    <property type="entry name" value="p450"/>
    <property type="match status" value="3"/>
</dbReference>
<dbReference type="CDD" id="cd11075">
    <property type="entry name" value="CYP77_89"/>
    <property type="match status" value="3"/>
</dbReference>
<comment type="similarity">
    <text evidence="3">Belongs to the cytochrome P450 family.</text>
</comment>